<evidence type="ECO:0000313" key="3">
    <source>
        <dbReference type="EMBL" id="CEK81191.1"/>
    </source>
</evidence>
<protein>
    <submittedName>
        <fullName evidence="2">Uncharacterized protein</fullName>
    </submittedName>
</protein>
<organism evidence="2">
    <name type="scientific">Arion vulgaris</name>
    <dbReference type="NCBI Taxonomy" id="1028688"/>
    <lineage>
        <taxon>Eukaryota</taxon>
        <taxon>Metazoa</taxon>
        <taxon>Spiralia</taxon>
        <taxon>Lophotrochozoa</taxon>
        <taxon>Mollusca</taxon>
        <taxon>Gastropoda</taxon>
        <taxon>Heterobranchia</taxon>
        <taxon>Euthyneura</taxon>
        <taxon>Panpulmonata</taxon>
        <taxon>Eupulmonata</taxon>
        <taxon>Stylommatophora</taxon>
        <taxon>Helicina</taxon>
        <taxon>Arionoidea</taxon>
        <taxon>Arionidae</taxon>
        <taxon>Arion</taxon>
    </lineage>
</organism>
<accession>A0A0B7AJJ6</accession>
<name>A0A0B7AJJ6_9EUPU</name>
<dbReference type="EMBL" id="HACG01034323">
    <property type="protein sequence ID" value="CEK81188.1"/>
    <property type="molecule type" value="Transcribed_RNA"/>
</dbReference>
<evidence type="ECO:0000313" key="2">
    <source>
        <dbReference type="EMBL" id="CEK81189.1"/>
    </source>
</evidence>
<sequence length="54" mass="6189">MNLKSQSHIAQEKFHQKWSHVIPSHVISSGGYQTGQRIAQSHVDKVFEVVQLYV</sequence>
<dbReference type="AlphaFoldDB" id="A0A0B7AJJ6"/>
<gene>
    <name evidence="2" type="primary">ORF124756</name>
    <name evidence="1" type="synonym">ORF124745</name>
    <name evidence="3" type="synonym">ORF124767</name>
</gene>
<reference evidence="2" key="1">
    <citation type="submission" date="2014-12" db="EMBL/GenBank/DDBJ databases">
        <title>Insight into the proteome of Arion vulgaris.</title>
        <authorList>
            <person name="Aradska J."/>
            <person name="Bulat T."/>
            <person name="Smidak R."/>
            <person name="Sarate P."/>
            <person name="Gangsoo J."/>
            <person name="Sialana F."/>
            <person name="Bilban M."/>
            <person name="Lubec G."/>
        </authorList>
    </citation>
    <scope>NUCLEOTIDE SEQUENCE</scope>
    <source>
        <tissue evidence="2">Skin</tissue>
    </source>
</reference>
<dbReference type="EMBL" id="HACG01034326">
    <property type="protein sequence ID" value="CEK81191.1"/>
    <property type="molecule type" value="Transcribed_RNA"/>
</dbReference>
<dbReference type="EMBL" id="HACG01034324">
    <property type="protein sequence ID" value="CEK81189.1"/>
    <property type="molecule type" value="Transcribed_RNA"/>
</dbReference>
<evidence type="ECO:0000313" key="1">
    <source>
        <dbReference type="EMBL" id="CEK81188.1"/>
    </source>
</evidence>
<proteinExistence type="predicted"/>